<dbReference type="OrthoDB" id="9760450at2"/>
<evidence type="ECO:0008006" key="3">
    <source>
        <dbReference type="Google" id="ProtNLM"/>
    </source>
</evidence>
<dbReference type="EMBL" id="LYPC01000022">
    <property type="protein sequence ID" value="OCT13416.1"/>
    <property type="molecule type" value="Genomic_DNA"/>
</dbReference>
<reference evidence="2" key="1">
    <citation type="submission" date="2016-05" db="EMBL/GenBank/DDBJ databases">
        <title>Paenibacillus oryzae. sp. nov., isolated from the rice root.</title>
        <authorList>
            <person name="Zhang J."/>
            <person name="Zhang X."/>
        </authorList>
    </citation>
    <scope>NUCLEOTIDE SEQUENCE [LARGE SCALE GENOMIC DNA]</scope>
    <source>
        <strain evidence="2">KCTC13222</strain>
    </source>
</reference>
<evidence type="ECO:0000313" key="1">
    <source>
        <dbReference type="EMBL" id="OCT13416.1"/>
    </source>
</evidence>
<dbReference type="STRING" id="512399.A8709_17550"/>
<evidence type="ECO:0000313" key="2">
    <source>
        <dbReference type="Proteomes" id="UP000093309"/>
    </source>
</evidence>
<protein>
    <recommendedName>
        <fullName evidence="3">Beta-agarase</fullName>
    </recommendedName>
</protein>
<proteinExistence type="predicted"/>
<dbReference type="Gene3D" id="3.20.20.80">
    <property type="entry name" value="Glycosidases"/>
    <property type="match status" value="1"/>
</dbReference>
<dbReference type="SUPFAM" id="SSF51445">
    <property type="entry name" value="(Trans)glycosidases"/>
    <property type="match status" value="1"/>
</dbReference>
<organism evidence="1 2">
    <name type="scientific">Paenibacillus pectinilyticus</name>
    <dbReference type="NCBI Taxonomy" id="512399"/>
    <lineage>
        <taxon>Bacteria</taxon>
        <taxon>Bacillati</taxon>
        <taxon>Bacillota</taxon>
        <taxon>Bacilli</taxon>
        <taxon>Bacillales</taxon>
        <taxon>Paenibacillaceae</taxon>
        <taxon>Paenibacillus</taxon>
    </lineage>
</organism>
<comment type="caution">
    <text evidence="1">The sequence shown here is derived from an EMBL/GenBank/DDBJ whole genome shotgun (WGS) entry which is preliminary data.</text>
</comment>
<sequence>MTQFYRTTRLGDRWMLQDGEGNPFYSLGVNCVNYDIGEPMEPLLSDKYGGPGWFIRWADEKLAFLQEHGFNTLAAWHFPYYWDCTVPKTVEIRMSRYAKMVNNGWGGGYGFPDVFDASFAASAHKAAVEILHNRGGDLIHDPTVIGFFTDNELHWWGSGGQWGDNDPGDGMNGTGLVDDFIRLSADASGKKAWVRHLETRYGTIERLNEAWDAEYTAFDDLLWLKELRTQKDKFNEDKCLFLREIADTYFQTTTGILRMYDADHLILGCRMVGTSTPEVIFEAMKDYVDVLSFNFYSFDLPERWLGRMSEIAGKPVMITEFSFCAGKEAGFDLVTNGAQKVLVRNQARRGECYRAFVTRAAELPYLVGTHWFALYDYTARNGLIGNYGLFDREDNVWQEFADTVKKVHLELNAMKLQE</sequence>
<name>A0A1C0ZZ42_9BACL</name>
<dbReference type="Proteomes" id="UP000093309">
    <property type="component" value="Unassembled WGS sequence"/>
</dbReference>
<gene>
    <name evidence="1" type="ORF">A8709_17550</name>
</gene>
<accession>A0A1C0ZZ42</accession>
<dbReference type="AlphaFoldDB" id="A0A1C0ZZ42"/>
<keyword evidence="2" id="KW-1185">Reference proteome</keyword>
<dbReference type="RefSeq" id="WP_065853478.1">
    <property type="nucleotide sequence ID" value="NZ_LYPC01000022.1"/>
</dbReference>
<dbReference type="InterPro" id="IPR017853">
    <property type="entry name" value="GH"/>
</dbReference>